<evidence type="ECO:0000313" key="2">
    <source>
        <dbReference type="EMBL" id="KAG5619266.1"/>
    </source>
</evidence>
<proteinExistence type="predicted"/>
<feature type="compositionally biased region" description="Polar residues" evidence="1">
    <location>
        <begin position="253"/>
        <end position="266"/>
    </location>
</feature>
<protein>
    <submittedName>
        <fullName evidence="2">Uncharacterized protein</fullName>
    </submittedName>
</protein>
<keyword evidence="3" id="KW-1185">Reference proteome</keyword>
<organism evidence="2 3">
    <name type="scientific">Solanum commersonii</name>
    <name type="common">Commerson's wild potato</name>
    <name type="synonym">Commerson's nightshade</name>
    <dbReference type="NCBI Taxonomy" id="4109"/>
    <lineage>
        <taxon>Eukaryota</taxon>
        <taxon>Viridiplantae</taxon>
        <taxon>Streptophyta</taxon>
        <taxon>Embryophyta</taxon>
        <taxon>Tracheophyta</taxon>
        <taxon>Spermatophyta</taxon>
        <taxon>Magnoliopsida</taxon>
        <taxon>eudicotyledons</taxon>
        <taxon>Gunneridae</taxon>
        <taxon>Pentapetalae</taxon>
        <taxon>asterids</taxon>
        <taxon>lamiids</taxon>
        <taxon>Solanales</taxon>
        <taxon>Solanaceae</taxon>
        <taxon>Solanoideae</taxon>
        <taxon>Solaneae</taxon>
        <taxon>Solanum</taxon>
    </lineage>
</organism>
<name>A0A9J6A4J4_SOLCO</name>
<accession>A0A9J6A4J4</accession>
<gene>
    <name evidence="2" type="ORF">H5410_019090</name>
</gene>
<comment type="caution">
    <text evidence="2">The sequence shown here is derived from an EMBL/GenBank/DDBJ whole genome shotgun (WGS) entry which is preliminary data.</text>
</comment>
<evidence type="ECO:0000256" key="1">
    <source>
        <dbReference type="SAM" id="MobiDB-lite"/>
    </source>
</evidence>
<evidence type="ECO:0000313" key="3">
    <source>
        <dbReference type="Proteomes" id="UP000824120"/>
    </source>
</evidence>
<reference evidence="2 3" key="1">
    <citation type="submission" date="2020-09" db="EMBL/GenBank/DDBJ databases">
        <title>De no assembly of potato wild relative species, Solanum commersonii.</title>
        <authorList>
            <person name="Cho K."/>
        </authorList>
    </citation>
    <scope>NUCLEOTIDE SEQUENCE [LARGE SCALE GENOMIC DNA]</scope>
    <source>
        <strain evidence="2">LZ3.2</strain>
        <tissue evidence="2">Leaf</tissue>
    </source>
</reference>
<dbReference type="EMBL" id="JACXVP010000003">
    <property type="protein sequence ID" value="KAG5619266.1"/>
    <property type="molecule type" value="Genomic_DNA"/>
</dbReference>
<feature type="region of interest" description="Disordered" evidence="1">
    <location>
        <begin position="245"/>
        <end position="267"/>
    </location>
</feature>
<sequence>MKIKSYFTSIQKKSGNGSYLHLNIPEHKRRDRKKIEKHIQSSLANVASTVFTQDFKDHLNPPVERKVKEELARSCRGCCIFKFENGLNQISKGISALNSKIMPASPLCLSLNFRQLLRRLPLSSATFMRKTCTAADFLQKHVTYQSSLTRTSQNFQETGEKYHQYNPHRAIYHNGCGGIIHFHSILITLASRKYPTCLQNSNNMQCRTSSSESSGAYSDADYCTASASSASMSANIHCSREVQKNKIEKSRAAHSTSVPEYYGSTSETRKYKHNYKNKREALLPIGQQANREHLSDDSFEVSQVLPVKLKQHHTKDPCQQHPENNG</sequence>
<dbReference type="Proteomes" id="UP000824120">
    <property type="component" value="Chromosome 3"/>
</dbReference>
<dbReference type="AlphaFoldDB" id="A0A9J6A4J4"/>